<evidence type="ECO:0000259" key="3">
    <source>
        <dbReference type="Pfam" id="PF14341"/>
    </source>
</evidence>
<name>A0A3B0ZDP8_9ZZZZ</name>
<feature type="transmembrane region" description="Helical" evidence="1">
    <location>
        <begin position="12"/>
        <end position="33"/>
    </location>
</feature>
<dbReference type="Pfam" id="PF13681">
    <property type="entry name" value="PilX"/>
    <property type="match status" value="1"/>
</dbReference>
<dbReference type="Pfam" id="PF14341">
    <property type="entry name" value="PilX_N"/>
    <property type="match status" value="1"/>
</dbReference>
<reference evidence="4" key="1">
    <citation type="submission" date="2018-06" db="EMBL/GenBank/DDBJ databases">
        <authorList>
            <person name="Zhirakovskaya E."/>
        </authorList>
    </citation>
    <scope>NUCLEOTIDE SEQUENCE</scope>
</reference>
<dbReference type="EMBL" id="UOFN01000113">
    <property type="protein sequence ID" value="VAW79504.1"/>
    <property type="molecule type" value="Genomic_DNA"/>
</dbReference>
<sequence length="179" mass="19443">MTYFISDKKQSGAALVVSLLILLVMTLLGVSSLQTSTMEEKMAGNTRERQQAFEAAEAAIIGAELFVKNNIAVTSNFDTDGSDGLYDNVLQERWKTVAWSATDSLVYSGYTSDYSAASQPRYIIEHYGTTTSSGNQYNLSNYGQGAGGGEVELFRITVRGTGADDRTPVFLQTTYGKIL</sequence>
<feature type="domain" description="PilX/PilW C-terminal" evidence="2">
    <location>
        <begin position="82"/>
        <end position="176"/>
    </location>
</feature>
<dbReference type="InterPro" id="IPR025205">
    <property type="entry name" value="PilX/PilW_C"/>
</dbReference>
<protein>
    <recommendedName>
        <fullName evidence="5">Type 4 fimbrial biogenesis protein PilX N-terminal domain-containing protein</fullName>
    </recommendedName>
</protein>
<keyword evidence="1" id="KW-1133">Transmembrane helix</keyword>
<accession>A0A3B0ZDP8</accession>
<dbReference type="AlphaFoldDB" id="A0A3B0ZDP8"/>
<keyword evidence="1" id="KW-0472">Membrane</keyword>
<evidence type="ECO:0000259" key="2">
    <source>
        <dbReference type="Pfam" id="PF13681"/>
    </source>
</evidence>
<keyword evidence="1" id="KW-0812">Transmembrane</keyword>
<evidence type="ECO:0008006" key="5">
    <source>
        <dbReference type="Google" id="ProtNLM"/>
    </source>
</evidence>
<gene>
    <name evidence="4" type="ORF">MNBD_GAMMA15-1214</name>
</gene>
<feature type="domain" description="Type 4 fimbrial biogenesis protein PilX N-terminal" evidence="3">
    <location>
        <begin position="11"/>
        <end position="60"/>
    </location>
</feature>
<evidence type="ECO:0000256" key="1">
    <source>
        <dbReference type="SAM" id="Phobius"/>
    </source>
</evidence>
<proteinExistence type="predicted"/>
<dbReference type="InterPro" id="IPR025746">
    <property type="entry name" value="PilX_N_dom"/>
</dbReference>
<organism evidence="4">
    <name type="scientific">hydrothermal vent metagenome</name>
    <dbReference type="NCBI Taxonomy" id="652676"/>
    <lineage>
        <taxon>unclassified sequences</taxon>
        <taxon>metagenomes</taxon>
        <taxon>ecological metagenomes</taxon>
    </lineage>
</organism>
<evidence type="ECO:0000313" key="4">
    <source>
        <dbReference type="EMBL" id="VAW79504.1"/>
    </source>
</evidence>